<reference evidence="10 11" key="1">
    <citation type="journal article" date="2013" name="Mar. Genomics">
        <title>Expression of sulfatases in Rhodopirellula baltica and the diversity of sulfatases in the genus Rhodopirellula.</title>
        <authorList>
            <person name="Wegner C.E."/>
            <person name="Richter-Heitmann T."/>
            <person name="Klindworth A."/>
            <person name="Klockow C."/>
            <person name="Richter M."/>
            <person name="Achstetter T."/>
            <person name="Glockner F.O."/>
            <person name="Harder J."/>
        </authorList>
    </citation>
    <scope>NUCLEOTIDE SEQUENCE [LARGE SCALE GENOMIC DNA]</scope>
    <source>
        <strain evidence="10 11">SM1</strain>
    </source>
</reference>
<keyword evidence="3 7" id="KW-0288">FMN</keyword>
<evidence type="ECO:0000256" key="2">
    <source>
        <dbReference type="ARBA" id="ARBA00022630"/>
    </source>
</evidence>
<dbReference type="CDD" id="cd02135">
    <property type="entry name" value="YdjA-like"/>
    <property type="match status" value="1"/>
</dbReference>
<comment type="similarity">
    <text evidence="1 7">Belongs to the nitroreductase family.</text>
</comment>
<evidence type="ECO:0000256" key="7">
    <source>
        <dbReference type="PIRNR" id="PIRNR000232"/>
    </source>
</evidence>
<gene>
    <name evidence="10" type="ORF">RMSM_00581</name>
</gene>
<keyword evidence="11" id="KW-1185">Reference proteome</keyword>
<feature type="binding site" description="in other chain" evidence="8">
    <location>
        <begin position="149"/>
        <end position="151"/>
    </location>
    <ligand>
        <name>FMN</name>
        <dbReference type="ChEBI" id="CHEBI:58210"/>
        <note>ligand shared between dimeric partners</note>
    </ligand>
</feature>
<dbReference type="PANTHER" id="PTHR43821:SF1">
    <property type="entry name" value="NAD(P)H NITROREDUCTASE YDJA-RELATED"/>
    <property type="match status" value="1"/>
</dbReference>
<dbReference type="EC" id="1.-.-.-" evidence="7"/>
<dbReference type="PATRIC" id="fig|1265738.3.peg.585"/>
<dbReference type="PANTHER" id="PTHR43821">
    <property type="entry name" value="NAD(P)H NITROREDUCTASE YDJA-RELATED"/>
    <property type="match status" value="1"/>
</dbReference>
<evidence type="ECO:0000256" key="3">
    <source>
        <dbReference type="ARBA" id="ARBA00022643"/>
    </source>
</evidence>
<dbReference type="SUPFAM" id="SSF55469">
    <property type="entry name" value="FMN-dependent nitroreductase-like"/>
    <property type="match status" value="1"/>
</dbReference>
<dbReference type="Gene3D" id="3.40.109.10">
    <property type="entry name" value="NADH Oxidase"/>
    <property type="match status" value="1"/>
</dbReference>
<dbReference type="GO" id="GO:0016491">
    <property type="term" value="F:oxidoreductase activity"/>
    <property type="evidence" value="ECO:0007669"/>
    <property type="project" value="UniProtKB-UniRule"/>
</dbReference>
<dbReference type="AlphaFoldDB" id="M5S4B8"/>
<dbReference type="PIRSF" id="PIRSF000232">
    <property type="entry name" value="YdjA"/>
    <property type="match status" value="1"/>
</dbReference>
<accession>M5S4B8</accession>
<evidence type="ECO:0000313" key="11">
    <source>
        <dbReference type="Proteomes" id="UP000011991"/>
    </source>
</evidence>
<organism evidence="10 11">
    <name type="scientific">Rhodopirellula maiorica SM1</name>
    <dbReference type="NCBI Taxonomy" id="1265738"/>
    <lineage>
        <taxon>Bacteria</taxon>
        <taxon>Pseudomonadati</taxon>
        <taxon>Planctomycetota</taxon>
        <taxon>Planctomycetia</taxon>
        <taxon>Pirellulales</taxon>
        <taxon>Pirellulaceae</taxon>
        <taxon>Novipirellula</taxon>
    </lineage>
</organism>
<evidence type="ECO:0000256" key="1">
    <source>
        <dbReference type="ARBA" id="ARBA00007118"/>
    </source>
</evidence>
<keyword evidence="4 7" id="KW-0521">NADP</keyword>
<feature type="domain" description="Nitroreductase" evidence="9">
    <location>
        <begin position="19"/>
        <end position="180"/>
    </location>
</feature>
<proteinExistence type="inferred from homology"/>
<dbReference type="InterPro" id="IPR029479">
    <property type="entry name" value="Nitroreductase"/>
</dbReference>
<evidence type="ECO:0000313" key="10">
    <source>
        <dbReference type="EMBL" id="EMI22492.1"/>
    </source>
</evidence>
<dbReference type="InterPro" id="IPR026021">
    <property type="entry name" value="YdjA-like"/>
</dbReference>
<evidence type="ECO:0000256" key="6">
    <source>
        <dbReference type="ARBA" id="ARBA00023027"/>
    </source>
</evidence>
<dbReference type="InterPro" id="IPR000415">
    <property type="entry name" value="Nitroreductase-like"/>
</dbReference>
<keyword evidence="2 7" id="KW-0285">Flavoprotein</keyword>
<dbReference type="Pfam" id="PF00881">
    <property type="entry name" value="Nitroreductase"/>
    <property type="match status" value="1"/>
</dbReference>
<evidence type="ECO:0000256" key="5">
    <source>
        <dbReference type="ARBA" id="ARBA00023002"/>
    </source>
</evidence>
<comment type="caution">
    <text evidence="10">The sequence shown here is derived from an EMBL/GenBank/DDBJ whole genome shotgun (WGS) entry which is preliminary data.</text>
</comment>
<keyword evidence="6 7" id="KW-0520">NAD</keyword>
<keyword evidence="5 7" id="KW-0560">Oxidoreductase</keyword>
<sequence>MTLDFFKNGPDMLPVSQVIRNRRTIKPTQYSQRDVDEAIVNELLENANWAPTHGMTEPWRFTVFCGDARIRLAEFLADTYKSLTTEETFKQKKYDGMRANATCAPVVIAIGMKRQASEKISLLDELLAVACAVQNMHLTAAAYGLGGFWSTNVAATSTQMRDFIGLEENDQALGLFYLGYPQGDWPESSRGSVEAKVRWVRD</sequence>
<dbReference type="Proteomes" id="UP000011991">
    <property type="component" value="Unassembled WGS sequence"/>
</dbReference>
<feature type="binding site" description="in other chain" evidence="8">
    <location>
        <begin position="22"/>
        <end position="24"/>
    </location>
    <ligand>
        <name>FMN</name>
        <dbReference type="ChEBI" id="CHEBI:58210"/>
        <note>ligand shared between dimeric partners</note>
    </ligand>
</feature>
<comment type="cofactor">
    <cofactor evidence="8">
        <name>FMN</name>
        <dbReference type="ChEBI" id="CHEBI:58210"/>
    </cofactor>
    <text evidence="8">Binds 1 FMN per subunit.</text>
</comment>
<evidence type="ECO:0000259" key="9">
    <source>
        <dbReference type="Pfam" id="PF00881"/>
    </source>
</evidence>
<feature type="binding site" evidence="8">
    <location>
        <position position="53"/>
    </location>
    <ligand>
        <name>FMN</name>
        <dbReference type="ChEBI" id="CHEBI:58210"/>
        <note>ligand shared between dimeric partners</note>
    </ligand>
</feature>
<name>M5S4B8_9BACT</name>
<dbReference type="InterPro" id="IPR052530">
    <property type="entry name" value="NAD(P)H_nitroreductase"/>
</dbReference>
<evidence type="ECO:0000256" key="4">
    <source>
        <dbReference type="ARBA" id="ARBA00022857"/>
    </source>
</evidence>
<evidence type="ECO:0000256" key="8">
    <source>
        <dbReference type="PIRSR" id="PIRSR000232-1"/>
    </source>
</evidence>
<dbReference type="EMBL" id="ANOG01000088">
    <property type="protein sequence ID" value="EMI22492.1"/>
    <property type="molecule type" value="Genomic_DNA"/>
</dbReference>
<protein>
    <recommendedName>
        <fullName evidence="7">Putative NAD(P)H nitroreductase</fullName>
        <ecNumber evidence="7">1.-.-.-</ecNumber>
    </recommendedName>
</protein>